<comment type="caution">
    <text evidence="1">The sequence shown here is derived from an EMBL/GenBank/DDBJ whole genome shotgun (WGS) entry which is preliminary data.</text>
</comment>
<accession>A0A8X6PS13</accession>
<dbReference type="OrthoDB" id="6465164at2759"/>
<name>A0A8X6PS13_NEPPI</name>
<keyword evidence="2" id="KW-1185">Reference proteome</keyword>
<reference evidence="1" key="1">
    <citation type="submission" date="2020-08" db="EMBL/GenBank/DDBJ databases">
        <title>Multicomponent nature underlies the extraordinary mechanical properties of spider dragline silk.</title>
        <authorList>
            <person name="Kono N."/>
            <person name="Nakamura H."/>
            <person name="Mori M."/>
            <person name="Yoshida Y."/>
            <person name="Ohtoshi R."/>
            <person name="Malay A.D."/>
            <person name="Moran D.A.P."/>
            <person name="Tomita M."/>
            <person name="Numata K."/>
            <person name="Arakawa K."/>
        </authorList>
    </citation>
    <scope>NUCLEOTIDE SEQUENCE</scope>
</reference>
<protein>
    <submittedName>
        <fullName evidence="1">Uncharacterized protein</fullName>
    </submittedName>
</protein>
<proteinExistence type="predicted"/>
<dbReference type="AlphaFoldDB" id="A0A8X6PS13"/>
<evidence type="ECO:0000313" key="1">
    <source>
        <dbReference type="EMBL" id="GFT82389.1"/>
    </source>
</evidence>
<organism evidence="1 2">
    <name type="scientific">Nephila pilipes</name>
    <name type="common">Giant wood spider</name>
    <name type="synonym">Nephila maculata</name>
    <dbReference type="NCBI Taxonomy" id="299642"/>
    <lineage>
        <taxon>Eukaryota</taxon>
        <taxon>Metazoa</taxon>
        <taxon>Ecdysozoa</taxon>
        <taxon>Arthropoda</taxon>
        <taxon>Chelicerata</taxon>
        <taxon>Arachnida</taxon>
        <taxon>Araneae</taxon>
        <taxon>Araneomorphae</taxon>
        <taxon>Entelegynae</taxon>
        <taxon>Araneoidea</taxon>
        <taxon>Nephilidae</taxon>
        <taxon>Nephila</taxon>
    </lineage>
</organism>
<dbReference type="EMBL" id="BMAW01023362">
    <property type="protein sequence ID" value="GFT82389.1"/>
    <property type="molecule type" value="Genomic_DNA"/>
</dbReference>
<evidence type="ECO:0000313" key="2">
    <source>
        <dbReference type="Proteomes" id="UP000887013"/>
    </source>
</evidence>
<gene>
    <name evidence="1" type="ORF">NPIL_335781</name>
</gene>
<sequence>MRVFSYDEAFRLLHLTSYDFRLCGYLKSNVYCGGVAYLNDIKYRVTQYVRNITPDAIHSAVQHVMHHIDCVTAEWNLKLVRTAMRKRNHIMCDIFH</sequence>
<dbReference type="Proteomes" id="UP000887013">
    <property type="component" value="Unassembled WGS sequence"/>
</dbReference>